<feature type="transmembrane region" description="Helical" evidence="1">
    <location>
        <begin position="206"/>
        <end position="224"/>
    </location>
</feature>
<evidence type="ECO:0000313" key="3">
    <source>
        <dbReference type="Proteomes" id="UP000002007"/>
    </source>
</evidence>
<feature type="transmembrane region" description="Helical" evidence="1">
    <location>
        <begin position="165"/>
        <end position="186"/>
    </location>
</feature>
<dbReference type="Proteomes" id="UP000002007">
    <property type="component" value="Chromosome"/>
</dbReference>
<reference evidence="3" key="1">
    <citation type="journal article" date="2008" name="J. Bacteriol.">
        <title>Genome sequence of the fish pathogen Renibacterium salmoninarum suggests reductive evolution away from an environmental Arthrobacter ancestor.</title>
        <authorList>
            <person name="Wiens G.D."/>
            <person name="Rockey D.D."/>
            <person name="Wu Z."/>
            <person name="Chang J."/>
            <person name="Levy R."/>
            <person name="Crane S."/>
            <person name="Chen D.S."/>
            <person name="Capri G.R."/>
            <person name="Burnett J.R."/>
            <person name="Sudheesh P.S."/>
            <person name="Schipma M.J."/>
            <person name="Burd H."/>
            <person name="Bhattacharyya A."/>
            <person name="Rhodes L.D."/>
            <person name="Kaul R."/>
            <person name="Strom M.S."/>
        </authorList>
    </citation>
    <scope>NUCLEOTIDE SEQUENCE [LARGE SCALE GENOMIC DNA]</scope>
    <source>
        <strain evidence="3">ATCC 33209 / DSM 20767 / JCM 11484 / NBRC 15589 / NCIMB 2235</strain>
    </source>
</reference>
<dbReference type="AlphaFoldDB" id="A9WNQ5"/>
<feature type="transmembrane region" description="Helical" evidence="1">
    <location>
        <begin position="55"/>
        <end position="73"/>
    </location>
</feature>
<gene>
    <name evidence="2" type="ordered locus">RSal33209_1482</name>
</gene>
<feature type="transmembrane region" description="Helical" evidence="1">
    <location>
        <begin position="85"/>
        <end position="109"/>
    </location>
</feature>
<organism evidence="2 3">
    <name type="scientific">Renibacterium salmoninarum (strain ATCC 33209 / DSM 20767 / JCM 11484 / NBRC 15589 / NCIMB 2235)</name>
    <dbReference type="NCBI Taxonomy" id="288705"/>
    <lineage>
        <taxon>Bacteria</taxon>
        <taxon>Bacillati</taxon>
        <taxon>Actinomycetota</taxon>
        <taxon>Actinomycetes</taxon>
        <taxon>Micrococcales</taxon>
        <taxon>Micrococcaceae</taxon>
        <taxon>Renibacterium</taxon>
    </lineage>
</organism>
<dbReference type="eggNOG" id="ENOG5032S7F">
    <property type="taxonomic scope" value="Bacteria"/>
</dbReference>
<keyword evidence="1" id="KW-0812">Transmembrane</keyword>
<dbReference type="STRING" id="288705.RSal33209_1482"/>
<accession>A9WNQ5</accession>
<dbReference type="EMBL" id="CP000910">
    <property type="protein sequence ID" value="ABY23218.1"/>
    <property type="molecule type" value="Genomic_DNA"/>
</dbReference>
<dbReference type="KEGG" id="rsa:RSal33209_1482"/>
<keyword evidence="1" id="KW-0472">Membrane</keyword>
<keyword evidence="3" id="KW-1185">Reference proteome</keyword>
<name>A9WNQ5_RENSM</name>
<keyword evidence="1" id="KW-1133">Transmembrane helix</keyword>
<dbReference type="HOGENOM" id="CLU_104659_0_0_11"/>
<proteinExistence type="predicted"/>
<evidence type="ECO:0000313" key="2">
    <source>
        <dbReference type="EMBL" id="ABY23218.1"/>
    </source>
</evidence>
<feature type="transmembrane region" description="Helical" evidence="1">
    <location>
        <begin position="16"/>
        <end position="40"/>
    </location>
</feature>
<evidence type="ECO:0000256" key="1">
    <source>
        <dbReference type="SAM" id="Phobius"/>
    </source>
</evidence>
<dbReference type="RefSeq" id="WP_012244899.1">
    <property type="nucleotide sequence ID" value="NC_010168.1"/>
</dbReference>
<sequence length="229" mass="24761">MNKALNVIRMQLINKWTFLGIPAVILVSAFLLSLAIWAMIPNTVGYKFAGAGQAPIWYFFALGIQALTLTFPFSQGLSISRKAFYLGSMLLFGGVALAMAIIFWLAGLIEGATNGWGMNGHMFKLPWVSDGPWFAVILFFFSAMLLLCLLGFLGATIYKRWRVMGLLITSASLAIILVGLGALLTWSGKWPEFGGWLSGQTNLSVAASALVIAVVLAGGSYLILRKTTP</sequence>
<feature type="transmembrane region" description="Helical" evidence="1">
    <location>
        <begin position="133"/>
        <end position="153"/>
    </location>
</feature>
<protein>
    <submittedName>
        <fullName evidence="2">Membrane protein, putative</fullName>
    </submittedName>
</protein>